<accession>A0A2K3JW88</accession>
<comment type="caution">
    <text evidence="1">The sequence shown here is derived from an EMBL/GenBank/DDBJ whole genome shotgun (WGS) entry which is preliminary data.</text>
</comment>
<dbReference type="EMBL" id="ASHM01117080">
    <property type="protein sequence ID" value="PNX70919.1"/>
    <property type="molecule type" value="Genomic_DNA"/>
</dbReference>
<name>A0A2K3JW88_TRIPR</name>
<evidence type="ECO:0000313" key="3">
    <source>
        <dbReference type="Proteomes" id="UP000236291"/>
    </source>
</evidence>
<evidence type="ECO:0000313" key="1">
    <source>
        <dbReference type="EMBL" id="PNX58282.1"/>
    </source>
</evidence>
<dbReference type="EMBL" id="ASHM01126993">
    <property type="protein sequence ID" value="PNX58282.1"/>
    <property type="molecule type" value="Genomic_DNA"/>
</dbReference>
<gene>
    <name evidence="2" type="ORF">L195_g057875</name>
    <name evidence="1" type="ORF">L195_g059114</name>
</gene>
<protein>
    <submittedName>
        <fullName evidence="1">Uncharacterized protein</fullName>
    </submittedName>
</protein>
<sequence length="64" mass="7398">MTLMWFMLEVAVPCSSLTEETKRSGRSNYALMTVLINTKVAFHLELQCLLELVSLVICWHYFSV</sequence>
<feature type="non-terminal residue" evidence="1">
    <location>
        <position position="64"/>
    </location>
</feature>
<dbReference type="Proteomes" id="UP000236291">
    <property type="component" value="Unassembled WGS sequence"/>
</dbReference>
<evidence type="ECO:0000313" key="2">
    <source>
        <dbReference type="EMBL" id="PNX70919.1"/>
    </source>
</evidence>
<proteinExistence type="predicted"/>
<reference evidence="1 3" key="2">
    <citation type="journal article" date="2017" name="Front. Plant Sci.">
        <title>Gene Classification and Mining of Molecular Markers Useful in Red Clover (Trifolium pratense) Breeding.</title>
        <authorList>
            <person name="Istvanek J."/>
            <person name="Dluhosova J."/>
            <person name="Dluhos P."/>
            <person name="Patkova L."/>
            <person name="Nedelnik J."/>
            <person name="Repkova J."/>
        </authorList>
    </citation>
    <scope>NUCLEOTIDE SEQUENCE [LARGE SCALE GENOMIC DNA]</scope>
    <source>
        <strain evidence="3">cv. Tatra</strain>
        <tissue evidence="1">Young leaves</tissue>
    </source>
</reference>
<organism evidence="1 3">
    <name type="scientific">Trifolium pratense</name>
    <name type="common">Red clover</name>
    <dbReference type="NCBI Taxonomy" id="57577"/>
    <lineage>
        <taxon>Eukaryota</taxon>
        <taxon>Viridiplantae</taxon>
        <taxon>Streptophyta</taxon>
        <taxon>Embryophyta</taxon>
        <taxon>Tracheophyta</taxon>
        <taxon>Spermatophyta</taxon>
        <taxon>Magnoliopsida</taxon>
        <taxon>eudicotyledons</taxon>
        <taxon>Gunneridae</taxon>
        <taxon>Pentapetalae</taxon>
        <taxon>rosids</taxon>
        <taxon>fabids</taxon>
        <taxon>Fabales</taxon>
        <taxon>Fabaceae</taxon>
        <taxon>Papilionoideae</taxon>
        <taxon>50 kb inversion clade</taxon>
        <taxon>NPAAA clade</taxon>
        <taxon>Hologalegina</taxon>
        <taxon>IRL clade</taxon>
        <taxon>Trifolieae</taxon>
        <taxon>Trifolium</taxon>
    </lineage>
</organism>
<dbReference type="AlphaFoldDB" id="A0A2K3JW88"/>
<reference evidence="1 3" key="1">
    <citation type="journal article" date="2014" name="Am. J. Bot.">
        <title>Genome assembly and annotation for red clover (Trifolium pratense; Fabaceae).</title>
        <authorList>
            <person name="Istvanek J."/>
            <person name="Jaros M."/>
            <person name="Krenek A."/>
            <person name="Repkova J."/>
        </authorList>
    </citation>
    <scope>NUCLEOTIDE SEQUENCE [LARGE SCALE GENOMIC DNA]</scope>
    <source>
        <strain evidence="3">cv. Tatra</strain>
        <tissue evidence="1">Young leaves</tissue>
    </source>
</reference>